<evidence type="ECO:0000313" key="4">
    <source>
        <dbReference type="Proteomes" id="UP000030664"/>
    </source>
</evidence>
<proteinExistence type="predicted"/>
<dbReference type="EMBL" id="JROM01000016">
    <property type="protein sequence ID" value="KHE75059.1"/>
    <property type="molecule type" value="Genomic_DNA"/>
</dbReference>
<keyword evidence="2" id="KW-0472">Membrane</keyword>
<dbReference type="Proteomes" id="UP000030664">
    <property type="component" value="Unassembled WGS sequence"/>
</dbReference>
<feature type="compositionally biased region" description="Polar residues" evidence="1">
    <location>
        <begin position="1"/>
        <end position="13"/>
    </location>
</feature>
<dbReference type="AlphaFoldDB" id="A0A0B0DIH7"/>
<sequence>MSTPPEKNRSANPQECPWAAHPATGQQEWVAPPAPVIELDTPQHTGTVKPLGPRRLARLQREMVEHARQIQESERTGGGEVDDALLATQRRLADLAMRAAAANDQDRQAAKRATAKEPTALGNGPAGSSAAGNTPAASGPAGEALARPASEGSVPGDTVSSGHAPAAPGIGQAPVTLPQPVHDEPEPEYFTITFPPALMTQATGVSLEKSLADPASLPASPVRYGPVTETSRIPVIQAPHRDRTPEGTHEAAAGAASSTPETRSETVAPPAEPVRAVDAEGLTLLEPGSYSRGTSMTRAVLALLVAVIVALVVAFVIFVL</sequence>
<keyword evidence="2" id="KW-1133">Transmembrane helix</keyword>
<feature type="region of interest" description="Disordered" evidence="1">
    <location>
        <begin position="235"/>
        <end position="273"/>
    </location>
</feature>
<organism evidence="3 4">
    <name type="scientific">Kocuria marina</name>
    <dbReference type="NCBI Taxonomy" id="223184"/>
    <lineage>
        <taxon>Bacteria</taxon>
        <taxon>Bacillati</taxon>
        <taxon>Actinomycetota</taxon>
        <taxon>Actinomycetes</taxon>
        <taxon>Micrococcales</taxon>
        <taxon>Micrococcaceae</taxon>
        <taxon>Kocuria</taxon>
    </lineage>
</organism>
<dbReference type="RefSeq" id="WP_035962168.1">
    <property type="nucleotide sequence ID" value="NZ_JROM01000016.1"/>
</dbReference>
<feature type="transmembrane region" description="Helical" evidence="2">
    <location>
        <begin position="299"/>
        <end position="319"/>
    </location>
</feature>
<name>A0A0B0DIH7_9MICC</name>
<dbReference type="eggNOG" id="ENOG5034B7M">
    <property type="taxonomic scope" value="Bacteria"/>
</dbReference>
<accession>A0A0B0DIH7</accession>
<protein>
    <submittedName>
        <fullName evidence="3">Uncharacterized protein</fullName>
    </submittedName>
</protein>
<comment type="caution">
    <text evidence="3">The sequence shown here is derived from an EMBL/GenBank/DDBJ whole genome shotgun (WGS) entry which is preliminary data.</text>
</comment>
<gene>
    <name evidence="3" type="ORF">AS25_04770</name>
</gene>
<feature type="compositionally biased region" description="Low complexity" evidence="1">
    <location>
        <begin position="122"/>
        <end position="142"/>
    </location>
</feature>
<dbReference type="STRING" id="223184.AS25_04770"/>
<reference evidence="3 4" key="1">
    <citation type="submission" date="2014-09" db="EMBL/GenBank/DDBJ databases">
        <title>High-quality draft genome sequence of Kocuria marina SO9-6, an actinobacterium isolated from a copper mine.</title>
        <authorList>
            <person name="Castro D.B."/>
            <person name="Pereira L.B."/>
            <person name="Silva M.V."/>
            <person name="Silva B.P."/>
            <person name="Zanardi B.R."/>
            <person name="Carlos C."/>
            <person name="Belgini D.R."/>
            <person name="Limache E.G."/>
            <person name="Lacerda G.V."/>
            <person name="Nery M.B."/>
            <person name="Gomes M.B."/>
            <person name="Souza S."/>
            <person name="Silva T.M."/>
            <person name="Rodrigues V.D."/>
            <person name="Paulino L.C."/>
            <person name="Vicentini R."/>
            <person name="Ferraz L.F."/>
            <person name="Ottoboni L.M."/>
        </authorList>
    </citation>
    <scope>NUCLEOTIDE SEQUENCE [LARGE SCALE GENOMIC DNA]</scope>
    <source>
        <strain evidence="3 4">SO9-6</strain>
    </source>
</reference>
<evidence type="ECO:0000256" key="2">
    <source>
        <dbReference type="SAM" id="Phobius"/>
    </source>
</evidence>
<feature type="region of interest" description="Disordered" evidence="1">
    <location>
        <begin position="98"/>
        <end position="189"/>
    </location>
</feature>
<feature type="region of interest" description="Disordered" evidence="1">
    <location>
        <begin position="1"/>
        <end position="53"/>
    </location>
</feature>
<evidence type="ECO:0000256" key="1">
    <source>
        <dbReference type="SAM" id="MobiDB-lite"/>
    </source>
</evidence>
<feature type="compositionally biased region" description="Basic and acidic residues" evidence="1">
    <location>
        <begin position="239"/>
        <end position="249"/>
    </location>
</feature>
<keyword evidence="2" id="KW-0812">Transmembrane</keyword>
<evidence type="ECO:0000313" key="3">
    <source>
        <dbReference type="EMBL" id="KHE75059.1"/>
    </source>
</evidence>